<dbReference type="CDD" id="cd15482">
    <property type="entry name" value="Sialidase_non-viral"/>
    <property type="match status" value="1"/>
</dbReference>
<evidence type="ECO:0000256" key="2">
    <source>
        <dbReference type="ARBA" id="ARBA00023276"/>
    </source>
</evidence>
<dbReference type="Proteomes" id="UP001164459">
    <property type="component" value="Chromosome"/>
</dbReference>
<dbReference type="PANTHER" id="PTHR47199:SF2">
    <property type="entry name" value="PHOTOSYSTEM II STABILITY_ASSEMBLY FACTOR HCF136, CHLOROPLASTIC"/>
    <property type="match status" value="1"/>
</dbReference>
<dbReference type="InterPro" id="IPR009078">
    <property type="entry name" value="Ferritin-like_SF"/>
</dbReference>
<dbReference type="Gene3D" id="2.130.10.10">
    <property type="entry name" value="YVTN repeat-like/Quinoprotein amine dehydrogenase"/>
    <property type="match status" value="1"/>
</dbReference>
<keyword evidence="2" id="KW-0604">Photosystem II</keyword>
<feature type="signal peptide" evidence="4">
    <location>
        <begin position="1"/>
        <end position="26"/>
    </location>
</feature>
<feature type="chain" id="PRO_5045740443" evidence="4">
    <location>
        <begin position="27"/>
        <end position="613"/>
    </location>
</feature>
<evidence type="ECO:0000256" key="3">
    <source>
        <dbReference type="SAM" id="MobiDB-lite"/>
    </source>
</evidence>
<evidence type="ECO:0000256" key="1">
    <source>
        <dbReference type="ARBA" id="ARBA00022531"/>
    </source>
</evidence>
<dbReference type="SUPFAM" id="SSF47240">
    <property type="entry name" value="Ferritin-like"/>
    <property type="match status" value="1"/>
</dbReference>
<accession>A0ABY7GUR9</accession>
<reference evidence="6" key="1">
    <citation type="submission" date="2022-11" db="EMBL/GenBank/DDBJ databases">
        <title>Minimal conservation of predation-associated metabolite biosynthetic gene clusters underscores biosynthetic potential of Myxococcota including descriptions for ten novel species: Archangium lansinium sp. nov., Myxococcus landrumus sp. nov., Nannocystis bai.</title>
        <authorList>
            <person name="Ahearne A."/>
            <person name="Stevens C."/>
            <person name="Dowd S."/>
        </authorList>
    </citation>
    <scope>NUCLEOTIDE SEQUENCE</scope>
    <source>
        <strain evidence="6">Fl3</strain>
    </source>
</reference>
<keyword evidence="1" id="KW-0602">Photosynthesis</keyword>
<evidence type="ECO:0000256" key="4">
    <source>
        <dbReference type="SAM" id="SignalP"/>
    </source>
</evidence>
<organism evidence="6 7">
    <name type="scientific">Nannocystis punicea</name>
    <dbReference type="NCBI Taxonomy" id="2995304"/>
    <lineage>
        <taxon>Bacteria</taxon>
        <taxon>Pseudomonadati</taxon>
        <taxon>Myxococcota</taxon>
        <taxon>Polyangia</taxon>
        <taxon>Nannocystales</taxon>
        <taxon>Nannocystaceae</taxon>
        <taxon>Nannocystis</taxon>
    </lineage>
</organism>
<protein>
    <submittedName>
        <fullName evidence="6">YCF48-related protein</fullName>
    </submittedName>
</protein>
<keyword evidence="7" id="KW-1185">Reference proteome</keyword>
<dbReference type="EMBL" id="CP114040">
    <property type="protein sequence ID" value="WAS90696.1"/>
    <property type="molecule type" value="Genomic_DNA"/>
</dbReference>
<dbReference type="InterPro" id="IPR015943">
    <property type="entry name" value="WD40/YVTN_repeat-like_dom_sf"/>
</dbReference>
<dbReference type="Gene3D" id="1.10.620.20">
    <property type="entry name" value="Ribonucleotide Reductase, subunit A"/>
    <property type="match status" value="1"/>
</dbReference>
<dbReference type="InterPro" id="IPR028203">
    <property type="entry name" value="PSII_CF48-like_dom"/>
</dbReference>
<evidence type="ECO:0000259" key="5">
    <source>
        <dbReference type="Pfam" id="PF14870"/>
    </source>
</evidence>
<keyword evidence="4" id="KW-0732">Signal</keyword>
<dbReference type="PANTHER" id="PTHR47199">
    <property type="entry name" value="PHOTOSYSTEM II STABILITY/ASSEMBLY FACTOR HCF136, CHLOROPLASTIC"/>
    <property type="match status" value="1"/>
</dbReference>
<dbReference type="CDD" id="cd00657">
    <property type="entry name" value="Ferritin_like"/>
    <property type="match status" value="1"/>
</dbReference>
<proteinExistence type="predicted"/>
<dbReference type="InterPro" id="IPR012348">
    <property type="entry name" value="RNR-like"/>
</dbReference>
<dbReference type="RefSeq" id="WP_269033023.1">
    <property type="nucleotide sequence ID" value="NZ_CP114040.1"/>
</dbReference>
<feature type="domain" description="Photosynthesis system II assembly factor Ycf48/Hcf136-like" evidence="5">
    <location>
        <begin position="125"/>
        <end position="259"/>
    </location>
</feature>
<gene>
    <name evidence="6" type="ORF">O0S08_31295</name>
</gene>
<evidence type="ECO:0000313" key="7">
    <source>
        <dbReference type="Proteomes" id="UP001164459"/>
    </source>
</evidence>
<dbReference type="PROSITE" id="PS51257">
    <property type="entry name" value="PROKAR_LIPOPROTEIN"/>
    <property type="match status" value="1"/>
</dbReference>
<dbReference type="SUPFAM" id="SSF110296">
    <property type="entry name" value="Oligoxyloglucan reducing end-specific cellobiohydrolase"/>
    <property type="match status" value="1"/>
</dbReference>
<name>A0ABY7GUR9_9BACT</name>
<dbReference type="Pfam" id="PF14870">
    <property type="entry name" value="PSII_BNR"/>
    <property type="match status" value="1"/>
</dbReference>
<evidence type="ECO:0000313" key="6">
    <source>
        <dbReference type="EMBL" id="WAS90696.1"/>
    </source>
</evidence>
<sequence length="613" mass="62905">MNSLKLNVALIAVLQAVTLACSVKNADDGDDDGATSQQPCNSGWEYVLRASQVMTTEEADLIAVVGPSAKFSVALTADGQLLAPQTSVVYEPVEQPAGGTLRAVAMGQLECPELEACADPVAVAVGDTGAALRSADGGKTWSPLDVGTTADLRAAALVTVRLPGEVREFVGVIVGDGVLLRSDDAGTTWVPVPLEPALTGSLRAVEAGRTRIVAVGDGGLAIASTDAGATWKKLETGTTADLRRLAFDQERVFAVTSAGEVVAEDENLAFKTVVPSAPVVDVGQLSSLGRVALFADGRIGPWPEDSPLAQSIALPSQPRAFSRGGNDVVVGDDGMIAEVFVDSQEGCFEDSVGRPFVVEGAALAAAVIGRDDWCEPAAVALAGLDAPARERLAAAWGRDAAYEHASVAAFARWIVELLACAAPPALVSAAQAAIADEIEHARLCFGLASAYAGRPVGPGALPIENAMPVSSDMSRLAVSTLIEGCVGETIAAVEAGYAAALCADPAVARVLRTIAADEQRHAALAWRALAWALERGGAPVRAAVTAAVAELRPPRIASDELGDPARGRLGAAERRTLAATTLRAVIAPSAQRLLRRTHGRDATSESAGPPALA</sequence>
<feature type="region of interest" description="Disordered" evidence="3">
    <location>
        <begin position="594"/>
        <end position="613"/>
    </location>
</feature>